<dbReference type="EMBL" id="CP063196">
    <property type="protein sequence ID" value="UOE21527.1"/>
    <property type="molecule type" value="Genomic_DNA"/>
</dbReference>
<dbReference type="Pfam" id="PF11298">
    <property type="entry name" value="DUF3099"/>
    <property type="match status" value="1"/>
</dbReference>
<keyword evidence="2" id="KW-0472">Membrane</keyword>
<dbReference type="Proteomes" id="UP000265719">
    <property type="component" value="Chromosome"/>
</dbReference>
<dbReference type="RefSeq" id="WP_068690944.1">
    <property type="nucleotide sequence ID" value="NZ_CP063196.1"/>
</dbReference>
<keyword evidence="2" id="KW-1133">Transmembrane helix</keyword>
<dbReference type="KEGG" id="thao:NI17_010735"/>
<keyword evidence="4" id="KW-1185">Reference proteome</keyword>
<reference evidence="3" key="1">
    <citation type="submission" date="2020-10" db="EMBL/GenBank/DDBJ databases">
        <title>De novo genome project of the cellulose decomposer Thermobifida halotolerans type strain.</title>
        <authorList>
            <person name="Nagy I."/>
            <person name="Horvath B."/>
            <person name="Kukolya J."/>
            <person name="Nagy I."/>
            <person name="Orsini M."/>
        </authorList>
    </citation>
    <scope>NUCLEOTIDE SEQUENCE</scope>
    <source>
        <strain evidence="3">DSM 44931</strain>
    </source>
</reference>
<organism evidence="3 4">
    <name type="scientific">Thermobifida halotolerans</name>
    <dbReference type="NCBI Taxonomy" id="483545"/>
    <lineage>
        <taxon>Bacteria</taxon>
        <taxon>Bacillati</taxon>
        <taxon>Actinomycetota</taxon>
        <taxon>Actinomycetes</taxon>
        <taxon>Streptosporangiales</taxon>
        <taxon>Nocardiopsidaceae</taxon>
        <taxon>Thermobifida</taxon>
    </lineage>
</organism>
<sequence length="86" mass="9793">MRTVVRDRWRNAPRRRRRYVVLMAVCLLLFALAVPVGMLAGVEWAIALCVVAAVIPPVAVFIANSPDPDDPREREARFGPNVRRRR</sequence>
<feature type="transmembrane region" description="Helical" evidence="2">
    <location>
        <begin position="20"/>
        <end position="38"/>
    </location>
</feature>
<evidence type="ECO:0000313" key="4">
    <source>
        <dbReference type="Proteomes" id="UP000265719"/>
    </source>
</evidence>
<gene>
    <name evidence="3" type="ORF">NI17_010735</name>
</gene>
<protein>
    <submittedName>
        <fullName evidence="3">DUF3099 domain-containing protein</fullName>
    </submittedName>
</protein>
<feature type="region of interest" description="Disordered" evidence="1">
    <location>
        <begin position="65"/>
        <end position="86"/>
    </location>
</feature>
<feature type="transmembrane region" description="Helical" evidence="2">
    <location>
        <begin position="44"/>
        <end position="64"/>
    </location>
</feature>
<evidence type="ECO:0000256" key="2">
    <source>
        <dbReference type="SAM" id="Phobius"/>
    </source>
</evidence>
<evidence type="ECO:0000313" key="3">
    <source>
        <dbReference type="EMBL" id="UOE21527.1"/>
    </source>
</evidence>
<dbReference type="InterPro" id="IPR021449">
    <property type="entry name" value="DUF3099"/>
</dbReference>
<keyword evidence="2" id="KW-0812">Transmembrane</keyword>
<proteinExistence type="predicted"/>
<evidence type="ECO:0000256" key="1">
    <source>
        <dbReference type="SAM" id="MobiDB-lite"/>
    </source>
</evidence>
<dbReference type="AlphaFoldDB" id="A0AA97M602"/>
<name>A0AA97M602_9ACTN</name>
<accession>A0AA97M602</accession>